<dbReference type="RefSeq" id="WP_007045000.1">
    <property type="nucleotide sequence ID" value="NZ_AGJL01000046.1"/>
</dbReference>
<dbReference type="AlphaFoldDB" id="H1L0K0"/>
<dbReference type="STRING" id="647171.MetfoDRAFT_1574"/>
<keyword evidence="3 6" id="KW-0812">Transmembrane</keyword>
<evidence type="ECO:0008006" key="9">
    <source>
        <dbReference type="Google" id="ProtNLM"/>
    </source>
</evidence>
<feature type="transmembrane region" description="Helical" evidence="6">
    <location>
        <begin position="31"/>
        <end position="52"/>
    </location>
</feature>
<dbReference type="Pfam" id="PF03649">
    <property type="entry name" value="UPF0014"/>
    <property type="match status" value="1"/>
</dbReference>
<feature type="transmembrane region" description="Helical" evidence="6">
    <location>
        <begin position="217"/>
        <end position="237"/>
    </location>
</feature>
<comment type="subcellular location">
    <subcellularLocation>
        <location evidence="1">Membrane</location>
        <topology evidence="1">Multi-pass membrane protein</topology>
    </subcellularLocation>
</comment>
<protein>
    <recommendedName>
        <fullName evidence="9">ABC transport system permease protein</fullName>
    </recommendedName>
</protein>
<dbReference type="OrthoDB" id="148038at2157"/>
<feature type="transmembrane region" description="Helical" evidence="6">
    <location>
        <begin position="118"/>
        <end position="138"/>
    </location>
</feature>
<evidence type="ECO:0000313" key="7">
    <source>
        <dbReference type="EMBL" id="EHP84755.1"/>
    </source>
</evidence>
<evidence type="ECO:0000256" key="2">
    <source>
        <dbReference type="ARBA" id="ARBA00005268"/>
    </source>
</evidence>
<evidence type="ECO:0000256" key="3">
    <source>
        <dbReference type="ARBA" id="ARBA00022692"/>
    </source>
</evidence>
<feature type="transmembrane region" description="Helical" evidence="6">
    <location>
        <begin position="87"/>
        <end position="112"/>
    </location>
</feature>
<dbReference type="PATRIC" id="fig|647171.4.peg.1532"/>
<evidence type="ECO:0000313" key="8">
    <source>
        <dbReference type="Proteomes" id="UP000003706"/>
    </source>
</evidence>
<keyword evidence="5 6" id="KW-0472">Membrane</keyword>
<dbReference type="PANTHER" id="PTHR30028">
    <property type="entry name" value="UPF0014 INNER MEMBRANE PROTEIN YBBM-RELATED"/>
    <property type="match status" value="1"/>
</dbReference>
<evidence type="ECO:0000256" key="4">
    <source>
        <dbReference type="ARBA" id="ARBA00022989"/>
    </source>
</evidence>
<dbReference type="EMBL" id="AGJL01000046">
    <property type="protein sequence ID" value="EHP84755.1"/>
    <property type="molecule type" value="Genomic_DNA"/>
</dbReference>
<dbReference type="PANTHER" id="PTHR30028:SF0">
    <property type="entry name" value="PROTEIN ALUMINUM SENSITIVE 3"/>
    <property type="match status" value="1"/>
</dbReference>
<sequence length="244" mass="27431">MILTTIIPAFMFVIISIIIAYKEELKLEKKILVVCISALIQLLILGFVINIIFNLELFFTFLMIFVMIMIASYMIKNEINIGERNFIFLSSCFSLLFTSTVSLLILIYSGVVELKPQYIIPLIGMVIGNSMNSINLCLDRLLNDLKSNKDILWGYLALGANDYQAMKPFIREAIRSALIPQMNRTKTVGIIFIPGAMVGMLLSGANPIRAAEIQIVIMWMVLSGALISTLIACHLVYKKFMKCV</sequence>
<evidence type="ECO:0000256" key="1">
    <source>
        <dbReference type="ARBA" id="ARBA00004141"/>
    </source>
</evidence>
<feature type="transmembrane region" description="Helical" evidence="6">
    <location>
        <begin position="6"/>
        <end position="22"/>
    </location>
</feature>
<dbReference type="GO" id="GO:0005886">
    <property type="term" value="C:plasma membrane"/>
    <property type="evidence" value="ECO:0007669"/>
    <property type="project" value="TreeGrafter"/>
</dbReference>
<keyword evidence="8" id="KW-1185">Reference proteome</keyword>
<evidence type="ECO:0000256" key="6">
    <source>
        <dbReference type="SAM" id="Phobius"/>
    </source>
</evidence>
<dbReference type="InterPro" id="IPR005226">
    <property type="entry name" value="UPF0014_fam"/>
</dbReference>
<evidence type="ECO:0000256" key="5">
    <source>
        <dbReference type="ARBA" id="ARBA00023136"/>
    </source>
</evidence>
<feature type="transmembrane region" description="Helical" evidence="6">
    <location>
        <begin position="58"/>
        <end position="75"/>
    </location>
</feature>
<proteinExistence type="inferred from homology"/>
<name>H1L0K0_9EURY</name>
<feature type="transmembrane region" description="Helical" evidence="6">
    <location>
        <begin position="187"/>
        <end position="205"/>
    </location>
</feature>
<keyword evidence="4 6" id="KW-1133">Transmembrane helix</keyword>
<reference evidence="7 8" key="1">
    <citation type="submission" date="2011-09" db="EMBL/GenBank/DDBJ databases">
        <title>The draft genome of Methanotorris formicicus Mc-S-70.</title>
        <authorList>
            <consortium name="US DOE Joint Genome Institute (JGI-PGF)"/>
            <person name="Lucas S."/>
            <person name="Han J."/>
            <person name="Lapidus A."/>
            <person name="Cheng J.-F."/>
            <person name="Goodwin L."/>
            <person name="Pitluck S."/>
            <person name="Peters L."/>
            <person name="Land M.L."/>
            <person name="Hauser L."/>
            <person name="Sieprawska-Lupa M."/>
            <person name="Takai K."/>
            <person name="Miyazaki J."/>
            <person name="Whitman W."/>
            <person name="Woyke T.J."/>
        </authorList>
    </citation>
    <scope>NUCLEOTIDE SEQUENCE [LARGE SCALE GENOMIC DNA]</scope>
    <source>
        <strain evidence="7 8">Mc-S-70</strain>
    </source>
</reference>
<dbReference type="Proteomes" id="UP000003706">
    <property type="component" value="Unassembled WGS sequence"/>
</dbReference>
<organism evidence="7 8">
    <name type="scientific">Methanotorris formicicus Mc-S-70</name>
    <dbReference type="NCBI Taxonomy" id="647171"/>
    <lineage>
        <taxon>Archaea</taxon>
        <taxon>Methanobacteriati</taxon>
        <taxon>Methanobacteriota</taxon>
        <taxon>Methanomada group</taxon>
        <taxon>Methanococci</taxon>
        <taxon>Methanococcales</taxon>
        <taxon>Methanocaldococcaceae</taxon>
        <taxon>Methanotorris</taxon>
    </lineage>
</organism>
<accession>H1L0K0</accession>
<comment type="similarity">
    <text evidence="2">Belongs to the UPF0014 family.</text>
</comment>
<comment type="caution">
    <text evidence="7">The sequence shown here is derived from an EMBL/GenBank/DDBJ whole genome shotgun (WGS) entry which is preliminary data.</text>
</comment>
<gene>
    <name evidence="7" type="ORF">MetfoDRAFT_1574</name>
</gene>